<dbReference type="CDD" id="cd00190">
    <property type="entry name" value="Tryp_SPc"/>
    <property type="match status" value="1"/>
</dbReference>
<evidence type="ECO:0000256" key="2">
    <source>
        <dbReference type="ARBA" id="ARBA00022525"/>
    </source>
</evidence>
<dbReference type="PROSITE" id="PS00134">
    <property type="entry name" value="TRYPSIN_HIS"/>
    <property type="match status" value="1"/>
</dbReference>
<accession>F4MI41</accession>
<dbReference type="InterPro" id="IPR001254">
    <property type="entry name" value="Trypsin_dom"/>
</dbReference>
<dbReference type="InterPro" id="IPR009003">
    <property type="entry name" value="Peptidase_S1_PA"/>
</dbReference>
<dbReference type="PROSITE" id="PS00135">
    <property type="entry name" value="TRYPSIN_SER"/>
    <property type="match status" value="1"/>
</dbReference>
<keyword evidence="5" id="KW-0222">Digestion</keyword>
<evidence type="ECO:0000256" key="11">
    <source>
        <dbReference type="ARBA" id="ARBA00036320"/>
    </source>
</evidence>
<dbReference type="GO" id="GO:0006508">
    <property type="term" value="P:proteolysis"/>
    <property type="evidence" value="ECO:0007669"/>
    <property type="project" value="UniProtKB-KW"/>
</dbReference>
<evidence type="ECO:0000256" key="13">
    <source>
        <dbReference type="RuleBase" id="RU363034"/>
    </source>
</evidence>
<feature type="signal peptide" evidence="14">
    <location>
        <begin position="1"/>
        <end position="16"/>
    </location>
</feature>
<evidence type="ECO:0000256" key="3">
    <source>
        <dbReference type="ARBA" id="ARBA00022670"/>
    </source>
</evidence>
<evidence type="ECO:0000256" key="1">
    <source>
        <dbReference type="ARBA" id="ARBA00004613"/>
    </source>
</evidence>
<dbReference type="FunFam" id="2.40.10.10:FF:000077">
    <property type="entry name" value="Predicted protein"/>
    <property type="match status" value="1"/>
</dbReference>
<dbReference type="SMART" id="SM00020">
    <property type="entry name" value="Tryp_SPc"/>
    <property type="match status" value="1"/>
</dbReference>
<dbReference type="InterPro" id="IPR043504">
    <property type="entry name" value="Peptidase_S1_PA_chymotrypsin"/>
</dbReference>
<comment type="similarity">
    <text evidence="10">Belongs to the peptidase S1 family. CLIP subfamily.</text>
</comment>
<dbReference type="GO" id="GO:0007586">
    <property type="term" value="P:digestion"/>
    <property type="evidence" value="ECO:0007669"/>
    <property type="project" value="UniProtKB-KW"/>
</dbReference>
<evidence type="ECO:0000256" key="4">
    <source>
        <dbReference type="ARBA" id="ARBA00022729"/>
    </source>
</evidence>
<evidence type="ECO:0000313" key="16">
    <source>
        <dbReference type="EMBL" id="ADJ57670.1"/>
    </source>
</evidence>
<feature type="domain" description="Peptidase S1" evidence="15">
    <location>
        <begin position="31"/>
        <end position="258"/>
    </location>
</feature>
<comment type="catalytic activity">
    <reaction evidence="11">
        <text>Preferential cleavage: Arg-|-Xaa, Lys-|-Xaa.</text>
        <dbReference type="EC" id="3.4.21.4"/>
    </reaction>
</comment>
<reference evidence="16" key="1">
    <citation type="journal article" date="2011" name="BMC Genomics">
        <title>The midgut transcriptome of Phlebotomus (Larroussius) perniciosus, a vector of Leishmania infantum: comparison of sugar fed and blood fed sand flies.</title>
        <authorList>
            <person name="Dostalova A."/>
            <person name="Votypka J."/>
            <person name="Favreau A.J."/>
            <person name="Barbian K.D."/>
            <person name="Volf P."/>
            <person name="Valenzuela J.G."/>
            <person name="Jochim R.C."/>
        </authorList>
    </citation>
    <scope>NUCLEOTIDE SEQUENCE</scope>
    <source>
        <tissue evidence="16">Midgut</tissue>
    </source>
</reference>
<dbReference type="PRINTS" id="PR00722">
    <property type="entry name" value="CHYMOTRYPSIN"/>
</dbReference>
<dbReference type="PROSITE" id="PS50240">
    <property type="entry name" value="TRYPSIN_DOM"/>
    <property type="match status" value="1"/>
</dbReference>
<dbReference type="Gene3D" id="2.40.10.10">
    <property type="entry name" value="Trypsin-like serine proteases"/>
    <property type="match status" value="1"/>
</dbReference>
<evidence type="ECO:0000256" key="6">
    <source>
        <dbReference type="ARBA" id="ARBA00022801"/>
    </source>
</evidence>
<organism evidence="16">
    <name type="scientific">Phlebotomus perniciosus</name>
    <name type="common">Phlebotomine sand fly</name>
    <dbReference type="NCBI Taxonomy" id="13204"/>
    <lineage>
        <taxon>Eukaryota</taxon>
        <taxon>Metazoa</taxon>
        <taxon>Ecdysozoa</taxon>
        <taxon>Arthropoda</taxon>
        <taxon>Hexapoda</taxon>
        <taxon>Insecta</taxon>
        <taxon>Pterygota</taxon>
        <taxon>Neoptera</taxon>
        <taxon>Endopterygota</taxon>
        <taxon>Diptera</taxon>
        <taxon>Nematocera</taxon>
        <taxon>Psychodoidea</taxon>
        <taxon>Psychodidae</taxon>
        <taxon>Phlebotomus</taxon>
        <taxon>Larroussius</taxon>
    </lineage>
</organism>
<keyword evidence="6 13" id="KW-0378">Hydrolase</keyword>
<evidence type="ECO:0000256" key="7">
    <source>
        <dbReference type="ARBA" id="ARBA00022825"/>
    </source>
</evidence>
<dbReference type="EC" id="3.4.21.4" evidence="12"/>
<keyword evidence="8" id="KW-0865">Zymogen</keyword>
<dbReference type="MEROPS" id="S01.130"/>
<dbReference type="EMBL" id="EZ933289">
    <property type="protein sequence ID" value="ADJ57670.1"/>
    <property type="molecule type" value="mRNA"/>
</dbReference>
<proteinExistence type="evidence at transcript level"/>
<name>F4MI41_PHLPE</name>
<dbReference type="InterPro" id="IPR001314">
    <property type="entry name" value="Peptidase_S1A"/>
</dbReference>
<evidence type="ECO:0000256" key="9">
    <source>
        <dbReference type="ARBA" id="ARBA00023157"/>
    </source>
</evidence>
<keyword evidence="7 13" id="KW-0720">Serine protease</keyword>
<feature type="chain" id="PRO_5003313249" description="trypsin" evidence="14">
    <location>
        <begin position="17"/>
        <end position="259"/>
    </location>
</feature>
<evidence type="ECO:0000256" key="8">
    <source>
        <dbReference type="ARBA" id="ARBA00023145"/>
    </source>
</evidence>
<dbReference type="PANTHER" id="PTHR24276:SF97">
    <property type="entry name" value="GH13245P2-RELATED"/>
    <property type="match status" value="1"/>
</dbReference>
<dbReference type="GO" id="GO:0004252">
    <property type="term" value="F:serine-type endopeptidase activity"/>
    <property type="evidence" value="ECO:0007669"/>
    <property type="project" value="UniProtKB-EC"/>
</dbReference>
<evidence type="ECO:0000256" key="5">
    <source>
        <dbReference type="ARBA" id="ARBA00022757"/>
    </source>
</evidence>
<keyword evidence="3 13" id="KW-0645">Protease</keyword>
<dbReference type="PANTHER" id="PTHR24276">
    <property type="entry name" value="POLYSERASE-RELATED"/>
    <property type="match status" value="1"/>
</dbReference>
<dbReference type="SUPFAM" id="SSF50494">
    <property type="entry name" value="Trypsin-like serine proteases"/>
    <property type="match status" value="1"/>
</dbReference>
<keyword evidence="4 14" id="KW-0732">Signal</keyword>
<keyword evidence="9" id="KW-1015">Disulfide bond</keyword>
<comment type="subcellular location">
    <subcellularLocation>
        <location evidence="1">Secreted</location>
    </subcellularLocation>
</comment>
<dbReference type="AlphaFoldDB" id="F4MI41"/>
<dbReference type="InterPro" id="IPR050430">
    <property type="entry name" value="Peptidase_S1"/>
</dbReference>
<protein>
    <recommendedName>
        <fullName evidence="12">trypsin</fullName>
        <ecNumber evidence="12">3.4.21.4</ecNumber>
    </recommendedName>
</protein>
<dbReference type="InterPro" id="IPR033116">
    <property type="entry name" value="TRYPSIN_SER"/>
</dbReference>
<evidence type="ECO:0000256" key="10">
    <source>
        <dbReference type="ARBA" id="ARBA00024195"/>
    </source>
</evidence>
<dbReference type="Pfam" id="PF00089">
    <property type="entry name" value="Trypsin"/>
    <property type="match status" value="1"/>
</dbReference>
<dbReference type="GO" id="GO:0005576">
    <property type="term" value="C:extracellular region"/>
    <property type="evidence" value="ECO:0007669"/>
    <property type="project" value="UniProtKB-SubCell"/>
</dbReference>
<evidence type="ECO:0000256" key="14">
    <source>
        <dbReference type="SAM" id="SignalP"/>
    </source>
</evidence>
<evidence type="ECO:0000256" key="12">
    <source>
        <dbReference type="ARBA" id="ARBA00038868"/>
    </source>
</evidence>
<dbReference type="InterPro" id="IPR018114">
    <property type="entry name" value="TRYPSIN_HIS"/>
</dbReference>
<keyword evidence="2" id="KW-0964">Secreted</keyword>
<evidence type="ECO:0000259" key="15">
    <source>
        <dbReference type="PROSITE" id="PS50240"/>
    </source>
</evidence>
<sequence>MMMYFMVILGLSLVSAEVLPEELDLASQNRIVGGDPVNIEEIPYQVSLNYRGRHRCGGSILNEKFVLTAAHCTDLEHNTMLANFRVRTGSNHSESNGQVHRIGKIHKHKLFNRNTYDYDFSILELVDLIKFDNTRRSVRLLSAREEIPTGTMLRTSGWGATQSIVETSFHVRAVSVPVVNKSECIRSYPILTDRMLCAGYRNGGKDACQGDSGGPIVRVSDGVLVGVVSGGKGCARPGYPGVYAKISSVREWIYSITRL</sequence>